<proteinExistence type="inferred from homology"/>
<evidence type="ECO:0000256" key="1">
    <source>
        <dbReference type="ARBA" id="ARBA00004651"/>
    </source>
</evidence>
<dbReference type="Gene3D" id="1.20.1640.10">
    <property type="entry name" value="Multidrug efflux transporter AcrB transmembrane domain"/>
    <property type="match status" value="2"/>
</dbReference>
<dbReference type="Gene3D" id="3.30.70.1320">
    <property type="entry name" value="Multidrug efflux transporter AcrB pore domain like"/>
    <property type="match status" value="1"/>
</dbReference>
<keyword evidence="5 8" id="KW-0812">Transmembrane</keyword>
<feature type="transmembrane region" description="Helical" evidence="8">
    <location>
        <begin position="990"/>
        <end position="1013"/>
    </location>
</feature>
<reference evidence="9" key="1">
    <citation type="submission" date="2021-04" db="EMBL/GenBank/DDBJ databases">
        <title>Draft genome sequence data of methanotrophic Methylovulum sp. strain S1L and Methylomonas sp. strain S2AM isolated from boreal lake water columns.</title>
        <authorList>
            <person name="Rissanen A.J."/>
            <person name="Mangayil R."/>
            <person name="Svenning M.M."/>
            <person name="Khanongnuch R."/>
        </authorList>
    </citation>
    <scope>NUCLEOTIDE SEQUENCE</scope>
    <source>
        <strain evidence="9">S2AM</strain>
    </source>
</reference>
<dbReference type="NCBIfam" id="TIGR00914">
    <property type="entry name" value="2A0601"/>
    <property type="match status" value="1"/>
</dbReference>
<comment type="similarity">
    <text evidence="2">Belongs to the resistance-nodulation-cell division (RND) (TC 2.A.6) family.</text>
</comment>
<dbReference type="Pfam" id="PF00873">
    <property type="entry name" value="ACR_tran"/>
    <property type="match status" value="1"/>
</dbReference>
<accession>A0A975MMZ9</accession>
<evidence type="ECO:0000256" key="7">
    <source>
        <dbReference type="ARBA" id="ARBA00023136"/>
    </source>
</evidence>
<comment type="subcellular location">
    <subcellularLocation>
        <location evidence="1">Cell membrane</location>
        <topology evidence="1">Multi-pass membrane protein</topology>
    </subcellularLocation>
</comment>
<dbReference type="SUPFAM" id="SSF82714">
    <property type="entry name" value="Multidrug efflux transporter AcrB TolC docking domain, DN and DC subdomains"/>
    <property type="match status" value="2"/>
</dbReference>
<dbReference type="Proteomes" id="UP000676649">
    <property type="component" value="Chromosome"/>
</dbReference>
<dbReference type="KEGG" id="mpad:KEF85_16255"/>
<dbReference type="Gene3D" id="3.30.2090.10">
    <property type="entry name" value="Multidrug efflux transporter AcrB TolC docking domain, DN and DC subdomains"/>
    <property type="match status" value="2"/>
</dbReference>
<dbReference type="InterPro" id="IPR004763">
    <property type="entry name" value="CusA-like"/>
</dbReference>
<feature type="transmembrane region" description="Helical" evidence="8">
    <location>
        <begin position="12"/>
        <end position="31"/>
    </location>
</feature>
<feature type="transmembrane region" description="Helical" evidence="8">
    <location>
        <begin position="360"/>
        <end position="382"/>
    </location>
</feature>
<dbReference type="PRINTS" id="PR00702">
    <property type="entry name" value="ACRIFLAVINRP"/>
</dbReference>
<evidence type="ECO:0000256" key="8">
    <source>
        <dbReference type="SAM" id="Phobius"/>
    </source>
</evidence>
<dbReference type="AlphaFoldDB" id="A0A975MMZ9"/>
<sequence>MIEHIIAFCLQQRLMVIGAMLAIVVSGIIAFEKLPVQAFPDVQNVFVQVVTEFPGQAPEEVEKLISLPIERVMNGLPHLMNMRSISIFGLSVVTLTFDDSAEDYFSRQQVLERLRGADIPGTVQPQLGPLSTGIGEILRYVVEAKHLPLTEQRALEDWVIEPKIRSVQGVADVVGFGGGIKEYKVYAKPDRLKNYRISLTQVFDAIAANNANTGGGYIEHGDEALVVRGVGLLKTADDIGEIVVDSHDGVPVRIKDVAEISVGPQPRTGIVGMNQHNDVIEGIVLMIKGRDAVTVLEGVKQKIAELNDYGLPPGVKIKPIYDRTELVKHTVHTVEHNMLEGATLVLVILMVFLRRFLPALLVTLSIPVSLLSAFILLDFSAISANLISLGAIDFGIIVDAAVVMVEAVMVQVTLDLQRNADLRHMRQSLLVTATEMGRPILFSQAIIITAFLPIFTFQRVEEKIFSPMAFTLSFAFMASMVYSLTFVPAMLTYLLGPKLAERHNQLVHAMQFHYRRLLEWVLEHVRTVFITVVVALLLSLLSLRVIGTEFMPKLDEGNIWLTITLPTPVSLTTAKEFEQQVREKLESFSEVKMVVTQLGRPEDGTDPKGFNNLEILLDLYPKPTWRYKKKDQLIQAIDQELSIFPGIRSNFSQVIQDNVEEAISGVKGEIAIKIFGSDLDILQNRANQITRILESIQGATDVAAEQQAGLAQVIIDIDRSKVSRYGINVDDVEKVIEIGMGGKAASQFLEGERRFDITLRFQENARNSVSGLEALTVLTPSGQRIPLAELATIKVNQGASRISREDNMRRIAIKCNLIDRDQGSFVAEAQQKVAEQVDIPQGYHIVWSGQFENQQRAMKRLSVIVPISLGLIFILLFWAFMSIKNALLIVMNVPFAMIGGLLILLVTGINLSVSAAVGFIALFGVAVQNGVILVSQLNKLRREGLSLHDAIVNGAVGRLRPVVMTASMAMLGLLPAALSTGIGSETAKPFAVVIIGGLMTSTLLTLTLLPALYRYFAEAEEL</sequence>
<dbReference type="SUPFAM" id="SSF82693">
    <property type="entry name" value="Multidrug efflux transporter AcrB pore domain, PN1, PN2, PC1 and PC2 subdomains"/>
    <property type="match status" value="2"/>
</dbReference>
<dbReference type="PANTHER" id="PTHR32063:SF12">
    <property type="entry name" value="CATION EFFLUX SYSTEM PROTEIN"/>
    <property type="match status" value="1"/>
</dbReference>
<keyword evidence="3" id="KW-0813">Transport</keyword>
<keyword evidence="4" id="KW-1003">Cell membrane</keyword>
<feature type="transmembrane region" description="Helical" evidence="8">
    <location>
        <begin position="394"/>
        <end position="416"/>
    </location>
</feature>
<keyword evidence="10" id="KW-1185">Reference proteome</keyword>
<dbReference type="Gene3D" id="3.30.70.1440">
    <property type="entry name" value="Multidrug efflux transporter AcrB pore domain"/>
    <property type="match status" value="1"/>
</dbReference>
<evidence type="ECO:0000256" key="2">
    <source>
        <dbReference type="ARBA" id="ARBA00010942"/>
    </source>
</evidence>
<name>A0A975MMZ9_9GAMM</name>
<evidence type="ECO:0000256" key="5">
    <source>
        <dbReference type="ARBA" id="ARBA00022692"/>
    </source>
</evidence>
<feature type="transmembrane region" description="Helical" evidence="8">
    <location>
        <begin position="887"/>
        <end position="909"/>
    </location>
</feature>
<keyword evidence="6 8" id="KW-1133">Transmembrane helix</keyword>
<feature type="transmembrane region" description="Helical" evidence="8">
    <location>
        <begin position="469"/>
        <end position="496"/>
    </location>
</feature>
<keyword evidence="7 8" id="KW-0472">Membrane</keyword>
<feature type="transmembrane region" description="Helical" evidence="8">
    <location>
        <begin position="861"/>
        <end position="880"/>
    </location>
</feature>
<dbReference type="PANTHER" id="PTHR32063">
    <property type="match status" value="1"/>
</dbReference>
<dbReference type="SUPFAM" id="SSF82866">
    <property type="entry name" value="Multidrug efflux transporter AcrB transmembrane domain"/>
    <property type="match status" value="2"/>
</dbReference>
<feature type="transmembrane region" description="Helical" evidence="8">
    <location>
        <begin position="959"/>
        <end position="978"/>
    </location>
</feature>
<dbReference type="GO" id="GO:0005886">
    <property type="term" value="C:plasma membrane"/>
    <property type="evidence" value="ECO:0007669"/>
    <property type="project" value="UniProtKB-SubCell"/>
</dbReference>
<evidence type="ECO:0000313" key="9">
    <source>
        <dbReference type="EMBL" id="QWF70843.1"/>
    </source>
</evidence>
<dbReference type="Gene3D" id="3.30.70.1430">
    <property type="entry name" value="Multidrug efflux transporter AcrB pore domain"/>
    <property type="match status" value="2"/>
</dbReference>
<feature type="transmembrane region" description="Helical" evidence="8">
    <location>
        <begin position="517"/>
        <end position="543"/>
    </location>
</feature>
<evidence type="ECO:0000256" key="6">
    <source>
        <dbReference type="ARBA" id="ARBA00022989"/>
    </source>
</evidence>
<gene>
    <name evidence="9" type="ORF">KEF85_16255</name>
</gene>
<protein>
    <submittedName>
        <fullName evidence="9">Efflux RND transporter permease subunit</fullName>
    </submittedName>
</protein>
<evidence type="ECO:0000313" key="10">
    <source>
        <dbReference type="Proteomes" id="UP000676649"/>
    </source>
</evidence>
<evidence type="ECO:0000256" key="3">
    <source>
        <dbReference type="ARBA" id="ARBA00022448"/>
    </source>
</evidence>
<dbReference type="RefSeq" id="WP_215582308.1">
    <property type="nucleotide sequence ID" value="NZ_CP073754.1"/>
</dbReference>
<dbReference type="GO" id="GO:0042910">
    <property type="term" value="F:xenobiotic transmembrane transporter activity"/>
    <property type="evidence" value="ECO:0007669"/>
    <property type="project" value="TreeGrafter"/>
</dbReference>
<feature type="transmembrane region" description="Helical" evidence="8">
    <location>
        <begin position="437"/>
        <end position="457"/>
    </location>
</feature>
<dbReference type="InterPro" id="IPR001036">
    <property type="entry name" value="Acrflvin-R"/>
</dbReference>
<dbReference type="EMBL" id="CP073754">
    <property type="protein sequence ID" value="QWF70843.1"/>
    <property type="molecule type" value="Genomic_DNA"/>
</dbReference>
<organism evidence="9 10">
    <name type="scientific">Methylomonas paludis</name>
    <dbReference type="NCBI Taxonomy" id="1173101"/>
    <lineage>
        <taxon>Bacteria</taxon>
        <taxon>Pseudomonadati</taxon>
        <taxon>Pseudomonadota</taxon>
        <taxon>Gammaproteobacteria</taxon>
        <taxon>Methylococcales</taxon>
        <taxon>Methylococcaceae</taxon>
        <taxon>Methylomonas</taxon>
    </lineage>
</organism>
<dbReference type="InterPro" id="IPR027463">
    <property type="entry name" value="AcrB_DN_DC_subdom"/>
</dbReference>
<feature type="transmembrane region" description="Helical" evidence="8">
    <location>
        <begin position="915"/>
        <end position="938"/>
    </location>
</feature>
<dbReference type="GO" id="GO:0008324">
    <property type="term" value="F:monoatomic cation transmembrane transporter activity"/>
    <property type="evidence" value="ECO:0007669"/>
    <property type="project" value="InterPro"/>
</dbReference>
<evidence type="ECO:0000256" key="4">
    <source>
        <dbReference type="ARBA" id="ARBA00022475"/>
    </source>
</evidence>